<sequence>MLKTRHTLMPQMPEVLRAVVRKFTKPREDAPLAFLPTVYTDQNVAEGVKIPVNNASVRKCDDAKFREEGQFLARQERWEDLSTRIQEADRARAKSASGTSIAELLLFGGRADVVAAAEHALLHGTPEKDANFVAGIEDMELMLSEHPNDYALALTVAHMHIDIGWAWRGHGALATLPHENREAFKAHFHRAEEIMDAFCAHEMDSPALSAARCALLPAQDHPGDCVSDDFEDLIDLDPQNPRHMRALGNYLLPQWYGGYEKLDLEARRTAARTYDLWGAGGYAWVWFDAILSDPECLAHMDPDYFLDGVFDILERQTDQNTANLMAAQVYCAWQASRQNYMEGGTSGAQATVLRKGFEDIVHKHLREVHPLIWGHAEYGFDNRNRSISLERLARKGTDLALNAVAQPFRKMIEQGLTIHIGPEGITEIHP</sequence>
<evidence type="ECO:0000313" key="2">
    <source>
        <dbReference type="Proteomes" id="UP000665026"/>
    </source>
</evidence>
<dbReference type="KEGG" id="cact:HZ995_15725"/>
<evidence type="ECO:0000313" key="1">
    <source>
        <dbReference type="EMBL" id="QTN35891.1"/>
    </source>
</evidence>
<gene>
    <name evidence="1" type="ORF">HZ995_15725</name>
</gene>
<organism evidence="1 2">
    <name type="scientific">Cognatishimia activa</name>
    <dbReference type="NCBI Taxonomy" id="1715691"/>
    <lineage>
        <taxon>Bacteria</taxon>
        <taxon>Pseudomonadati</taxon>
        <taxon>Pseudomonadota</taxon>
        <taxon>Alphaproteobacteria</taxon>
        <taxon>Rhodobacterales</taxon>
        <taxon>Paracoccaceae</taxon>
        <taxon>Cognatishimia</taxon>
    </lineage>
</organism>
<dbReference type="RefSeq" id="WP_209356593.1">
    <property type="nucleotide sequence ID" value="NZ_CP060010.1"/>
</dbReference>
<dbReference type="EMBL" id="CP060010">
    <property type="protein sequence ID" value="QTN35891.1"/>
    <property type="molecule type" value="Genomic_DNA"/>
</dbReference>
<proteinExistence type="predicted"/>
<dbReference type="AlphaFoldDB" id="A0A975I8H5"/>
<reference evidence="1" key="1">
    <citation type="submission" date="2020-07" db="EMBL/GenBank/DDBJ databases">
        <title>Genome sequences of bacteria associated with the marine, planktonic diatom Thalassiosira profunda strain ECT2AJA-044.</title>
        <authorList>
            <person name="Gargas C.B."/>
            <person name="Roberts W.R."/>
            <person name="Alverson A.J."/>
        </authorList>
    </citation>
    <scope>NUCLEOTIDE SEQUENCE</scope>
    <source>
        <strain evidence="1">ECT2AJA-044</strain>
    </source>
</reference>
<protein>
    <submittedName>
        <fullName evidence="1">Uncharacterized protein</fullName>
    </submittedName>
</protein>
<dbReference type="Proteomes" id="UP000665026">
    <property type="component" value="Chromosome"/>
</dbReference>
<accession>A0A975I8H5</accession>
<name>A0A975I8H5_9RHOB</name>